<dbReference type="InterPro" id="IPR007260">
    <property type="entry name" value="NanE"/>
</dbReference>
<comment type="catalytic activity">
    <reaction evidence="1 7">
        <text>an N-acyl-D-glucosamine 6-phosphate = an N-acyl-D-mannosamine 6-phosphate</text>
        <dbReference type="Rhea" id="RHEA:23932"/>
        <dbReference type="ChEBI" id="CHEBI:57599"/>
        <dbReference type="ChEBI" id="CHEBI:57666"/>
        <dbReference type="EC" id="5.1.3.9"/>
    </reaction>
</comment>
<dbReference type="NCBIfam" id="NF002231">
    <property type="entry name" value="PRK01130.1"/>
    <property type="match status" value="1"/>
</dbReference>
<dbReference type="GO" id="GO:0047465">
    <property type="term" value="F:N-acylglucosamine-6-phosphate 2-epimerase activity"/>
    <property type="evidence" value="ECO:0007669"/>
    <property type="project" value="UniProtKB-EC"/>
</dbReference>
<keyword evidence="6 7" id="KW-0119">Carbohydrate metabolism</keyword>
<dbReference type="GO" id="GO:0005975">
    <property type="term" value="P:carbohydrate metabolic process"/>
    <property type="evidence" value="ECO:0007669"/>
    <property type="project" value="UniProtKB-UniRule"/>
</dbReference>
<dbReference type="EC" id="5.1.3.9" evidence="7"/>
<evidence type="ECO:0000313" key="9">
    <source>
        <dbReference type="Proteomes" id="UP000198520"/>
    </source>
</evidence>
<dbReference type="InterPro" id="IPR013785">
    <property type="entry name" value="Aldolase_TIM"/>
</dbReference>
<evidence type="ECO:0000256" key="3">
    <source>
        <dbReference type="ARBA" id="ARBA00005081"/>
    </source>
</evidence>
<comment type="similarity">
    <text evidence="4 7">Belongs to the NanE family.</text>
</comment>
<dbReference type="Pfam" id="PF04131">
    <property type="entry name" value="NanE"/>
    <property type="match status" value="1"/>
</dbReference>
<evidence type="ECO:0000256" key="1">
    <source>
        <dbReference type="ARBA" id="ARBA00000056"/>
    </source>
</evidence>
<dbReference type="STRING" id="285351.SAMN04488035_1856"/>
<dbReference type="EMBL" id="FONZ01000003">
    <property type="protein sequence ID" value="SFF18438.1"/>
    <property type="molecule type" value="Genomic_DNA"/>
</dbReference>
<evidence type="ECO:0000256" key="4">
    <source>
        <dbReference type="ARBA" id="ARBA00007439"/>
    </source>
</evidence>
<dbReference type="InterPro" id="IPR011060">
    <property type="entry name" value="RibuloseP-bd_barrel"/>
</dbReference>
<dbReference type="HAMAP" id="MF_01235">
    <property type="entry name" value="ManNAc6P_epimer"/>
    <property type="match status" value="1"/>
</dbReference>
<name>A0A1I2GMF3_9MICO</name>
<evidence type="ECO:0000256" key="2">
    <source>
        <dbReference type="ARBA" id="ARBA00002147"/>
    </source>
</evidence>
<evidence type="ECO:0000256" key="7">
    <source>
        <dbReference type="HAMAP-Rule" id="MF_01235"/>
    </source>
</evidence>
<comment type="function">
    <text evidence="2 7">Converts N-acetylmannosamine-6-phosphate (ManNAc-6-P) to N-acetylglucosamine-6-phosphate (GlcNAc-6-P).</text>
</comment>
<evidence type="ECO:0000256" key="6">
    <source>
        <dbReference type="ARBA" id="ARBA00023277"/>
    </source>
</evidence>
<dbReference type="Proteomes" id="UP000198520">
    <property type="component" value="Unassembled WGS sequence"/>
</dbReference>
<dbReference type="PANTHER" id="PTHR36204">
    <property type="entry name" value="N-ACETYLMANNOSAMINE-6-PHOSPHATE 2-EPIMERASE-RELATED"/>
    <property type="match status" value="1"/>
</dbReference>
<dbReference type="OrthoDB" id="9781704at2"/>
<evidence type="ECO:0000313" key="8">
    <source>
        <dbReference type="EMBL" id="SFF18438.1"/>
    </source>
</evidence>
<proteinExistence type="inferred from homology"/>
<dbReference type="AlphaFoldDB" id="A0A1I2GMF3"/>
<keyword evidence="9" id="KW-1185">Reference proteome</keyword>
<dbReference type="PANTHER" id="PTHR36204:SF1">
    <property type="entry name" value="N-ACETYLMANNOSAMINE-6-PHOSPHATE 2-EPIMERASE-RELATED"/>
    <property type="match status" value="1"/>
</dbReference>
<dbReference type="RefSeq" id="WP_093377719.1">
    <property type="nucleotide sequence ID" value="NZ_BNAN01000003.1"/>
</dbReference>
<dbReference type="GO" id="GO:0019262">
    <property type="term" value="P:N-acetylneuraminate catabolic process"/>
    <property type="evidence" value="ECO:0007669"/>
    <property type="project" value="UniProtKB-UniRule"/>
</dbReference>
<accession>A0A1I2GMF3</accession>
<dbReference type="Gene3D" id="3.20.20.70">
    <property type="entry name" value="Aldolase class I"/>
    <property type="match status" value="1"/>
</dbReference>
<organism evidence="8 9">
    <name type="scientific">Flavimobilis marinus</name>
    <dbReference type="NCBI Taxonomy" id="285351"/>
    <lineage>
        <taxon>Bacteria</taxon>
        <taxon>Bacillati</taxon>
        <taxon>Actinomycetota</taxon>
        <taxon>Actinomycetes</taxon>
        <taxon>Micrococcales</taxon>
        <taxon>Jonesiaceae</taxon>
        <taxon>Flavimobilis</taxon>
    </lineage>
</organism>
<dbReference type="UniPathway" id="UPA00629">
    <property type="reaction ID" value="UER00682"/>
</dbReference>
<keyword evidence="5 7" id="KW-0413">Isomerase</keyword>
<sequence length="241" mass="24139">MTHPVLDAIAGRLIVSCQAYPGEAMRHPETMAQVAQAAVVGGAAAVRVQGIADVAATVVAVDVPVVGLWKDGAEGVFITPTLAHARSVADAGAHVVALDGTRRPRPDGLTLAQTIAGLRETHDVLVMADCGSLADAVAAQEAGADILGTTLAGYSGERPKLPGPDLELIAEIVAACDRPVVAEGRIHTPAQAAAARAAGAYAVCVGTAITHPSTITGWFTSALADAVPTAGVPAAPTTKEA</sequence>
<dbReference type="SUPFAM" id="SSF51366">
    <property type="entry name" value="Ribulose-phoshate binding barrel"/>
    <property type="match status" value="1"/>
</dbReference>
<dbReference type="GO" id="GO:0006053">
    <property type="term" value="P:N-acetylmannosamine catabolic process"/>
    <property type="evidence" value="ECO:0007669"/>
    <property type="project" value="TreeGrafter"/>
</dbReference>
<dbReference type="GO" id="GO:0005829">
    <property type="term" value="C:cytosol"/>
    <property type="evidence" value="ECO:0007669"/>
    <property type="project" value="TreeGrafter"/>
</dbReference>
<comment type="pathway">
    <text evidence="3 7">Amino-sugar metabolism; N-acetylneuraminate degradation; D-fructose 6-phosphate from N-acetylneuraminate: step 3/5.</text>
</comment>
<protein>
    <recommendedName>
        <fullName evidence="7">Putative N-acetylmannosamine-6-phosphate 2-epimerase</fullName>
        <ecNumber evidence="7">5.1.3.9</ecNumber>
    </recommendedName>
    <alternativeName>
        <fullName evidence="7">ManNAc-6-P epimerase</fullName>
    </alternativeName>
</protein>
<gene>
    <name evidence="7" type="primary">nanE</name>
    <name evidence="8" type="ORF">SAMN04488035_1856</name>
</gene>
<evidence type="ECO:0000256" key="5">
    <source>
        <dbReference type="ARBA" id="ARBA00023235"/>
    </source>
</evidence>
<reference evidence="9" key="1">
    <citation type="submission" date="2016-10" db="EMBL/GenBank/DDBJ databases">
        <authorList>
            <person name="Varghese N."/>
            <person name="Submissions S."/>
        </authorList>
    </citation>
    <scope>NUCLEOTIDE SEQUENCE [LARGE SCALE GENOMIC DNA]</scope>
    <source>
        <strain evidence="9">DSM 19083</strain>
    </source>
</reference>